<protein>
    <submittedName>
        <fullName evidence="1">Uncharacterized protein</fullName>
    </submittedName>
</protein>
<sequence>MAFQSHIIFLLPPFQLLLISNFKFSPKFSLHRLSVSSTLSLFLFLLQVI</sequence>
<accession>A0A396J590</accession>
<gene>
    <name evidence="1" type="ORF">MtrunA17_Chr2g0281471</name>
</gene>
<dbReference type="Proteomes" id="UP000265566">
    <property type="component" value="Chromosome 2"/>
</dbReference>
<evidence type="ECO:0000313" key="1">
    <source>
        <dbReference type="EMBL" id="RHN71868.1"/>
    </source>
</evidence>
<dbReference type="EMBL" id="PSQE01000002">
    <property type="protein sequence ID" value="RHN71868.1"/>
    <property type="molecule type" value="Genomic_DNA"/>
</dbReference>
<proteinExistence type="predicted"/>
<reference evidence="1" key="1">
    <citation type="journal article" date="2018" name="Nat. Plants">
        <title>Whole-genome landscape of Medicago truncatula symbiotic genes.</title>
        <authorList>
            <person name="Pecrix Y."/>
            <person name="Gamas P."/>
            <person name="Carrere S."/>
        </authorList>
    </citation>
    <scope>NUCLEOTIDE SEQUENCE</scope>
    <source>
        <tissue evidence="1">Leaves</tissue>
    </source>
</reference>
<comment type="caution">
    <text evidence="1">The sequence shown here is derived from an EMBL/GenBank/DDBJ whole genome shotgun (WGS) entry which is preliminary data.</text>
</comment>
<dbReference type="Gramene" id="rna7511">
    <property type="protein sequence ID" value="RHN71868.1"/>
    <property type="gene ID" value="gene7511"/>
</dbReference>
<name>A0A396J590_MEDTR</name>
<dbReference type="AlphaFoldDB" id="A0A396J590"/>
<organism evidence="1">
    <name type="scientific">Medicago truncatula</name>
    <name type="common">Barrel medic</name>
    <name type="synonym">Medicago tribuloides</name>
    <dbReference type="NCBI Taxonomy" id="3880"/>
    <lineage>
        <taxon>Eukaryota</taxon>
        <taxon>Viridiplantae</taxon>
        <taxon>Streptophyta</taxon>
        <taxon>Embryophyta</taxon>
        <taxon>Tracheophyta</taxon>
        <taxon>Spermatophyta</taxon>
        <taxon>Magnoliopsida</taxon>
        <taxon>eudicotyledons</taxon>
        <taxon>Gunneridae</taxon>
        <taxon>Pentapetalae</taxon>
        <taxon>rosids</taxon>
        <taxon>fabids</taxon>
        <taxon>Fabales</taxon>
        <taxon>Fabaceae</taxon>
        <taxon>Papilionoideae</taxon>
        <taxon>50 kb inversion clade</taxon>
        <taxon>NPAAA clade</taxon>
        <taxon>Hologalegina</taxon>
        <taxon>IRL clade</taxon>
        <taxon>Trifolieae</taxon>
        <taxon>Medicago</taxon>
    </lineage>
</organism>